<proteinExistence type="predicted"/>
<gene>
    <name evidence="3" type="primary">LOC116956133</name>
</gene>
<evidence type="ECO:0000313" key="3">
    <source>
        <dbReference type="RefSeq" id="XP_032833490.1"/>
    </source>
</evidence>
<dbReference type="RefSeq" id="XP_032833490.1">
    <property type="nucleotide sequence ID" value="XM_032977599.1"/>
</dbReference>
<organism evidence="2 3">
    <name type="scientific">Petromyzon marinus</name>
    <name type="common">Sea lamprey</name>
    <dbReference type="NCBI Taxonomy" id="7757"/>
    <lineage>
        <taxon>Eukaryota</taxon>
        <taxon>Metazoa</taxon>
        <taxon>Chordata</taxon>
        <taxon>Craniata</taxon>
        <taxon>Vertebrata</taxon>
        <taxon>Cyclostomata</taxon>
        <taxon>Hyperoartia</taxon>
        <taxon>Petromyzontiformes</taxon>
        <taxon>Petromyzontidae</taxon>
        <taxon>Petromyzon</taxon>
    </lineage>
</organism>
<protein>
    <submittedName>
        <fullName evidence="3">Translation initiation factor IF-2-like</fullName>
    </submittedName>
</protein>
<feature type="compositionally biased region" description="Low complexity" evidence="1">
    <location>
        <begin position="231"/>
        <end position="241"/>
    </location>
</feature>
<feature type="region of interest" description="Disordered" evidence="1">
    <location>
        <begin position="56"/>
        <end position="196"/>
    </location>
</feature>
<feature type="compositionally biased region" description="Low complexity" evidence="1">
    <location>
        <begin position="143"/>
        <end position="161"/>
    </location>
</feature>
<feature type="compositionally biased region" description="Gly residues" evidence="1">
    <location>
        <begin position="242"/>
        <end position="255"/>
    </location>
</feature>
<dbReference type="AlphaFoldDB" id="A0AAJ7UE12"/>
<dbReference type="KEGG" id="pmrn:116956133"/>
<sequence>MVELLITTLRVRQDVRDYSGRLALHYGKARDEEAVTPNPTTPMRADKRSSRKLAGAFPGCCRTAPAWRGPRGSPGRKRRSWGAPATARRGAAGSPQGEGAGRWGGRRRRRRRPRAAPLGLGRRPRGGGGGRRRAVGAGGGGASQRSGPAVSQTRTQVVQVTAPPPTPPRATRRKSLNRGSLPCGLGGGGGSDADATFSVGPRQWRSSEELARVLHQRPPTPHDGPHVDTPRGGVRVASRRVGGFGASGGRGGRGGRCGKRDGPGRLSPSRPCASQY</sequence>
<feature type="compositionally biased region" description="Basic residues" evidence="1">
    <location>
        <begin position="122"/>
        <end position="134"/>
    </location>
</feature>
<feature type="region of interest" description="Disordered" evidence="1">
    <location>
        <begin position="215"/>
        <end position="276"/>
    </location>
</feature>
<keyword evidence="2" id="KW-1185">Reference proteome</keyword>
<dbReference type="Proteomes" id="UP001318040">
    <property type="component" value="Chromosome 63"/>
</dbReference>
<accession>A0AAJ7UE12</accession>
<evidence type="ECO:0000313" key="2">
    <source>
        <dbReference type="Proteomes" id="UP001318040"/>
    </source>
</evidence>
<feature type="compositionally biased region" description="Basic residues" evidence="1">
    <location>
        <begin position="104"/>
        <end position="114"/>
    </location>
</feature>
<evidence type="ECO:0000256" key="1">
    <source>
        <dbReference type="SAM" id="MobiDB-lite"/>
    </source>
</evidence>
<feature type="compositionally biased region" description="Low complexity" evidence="1">
    <location>
        <begin position="81"/>
        <end position="93"/>
    </location>
</feature>
<name>A0AAJ7UE12_PETMA</name>
<reference evidence="3" key="1">
    <citation type="submission" date="2025-08" db="UniProtKB">
        <authorList>
            <consortium name="RefSeq"/>
        </authorList>
    </citation>
    <scope>IDENTIFICATION</scope>
    <source>
        <tissue evidence="3">Sperm</tissue>
    </source>
</reference>